<feature type="transmembrane region" description="Helical" evidence="2">
    <location>
        <begin position="670"/>
        <end position="692"/>
    </location>
</feature>
<feature type="transmembrane region" description="Helical" evidence="2">
    <location>
        <begin position="817"/>
        <end position="835"/>
    </location>
</feature>
<feature type="transmembrane region" description="Helical" evidence="2">
    <location>
        <begin position="976"/>
        <end position="996"/>
    </location>
</feature>
<evidence type="ECO:0000256" key="2">
    <source>
        <dbReference type="SAM" id="Phobius"/>
    </source>
</evidence>
<feature type="transmembrane region" description="Helical" evidence="2">
    <location>
        <begin position="334"/>
        <end position="352"/>
    </location>
</feature>
<feature type="transmembrane region" description="Helical" evidence="2">
    <location>
        <begin position="1204"/>
        <end position="1221"/>
    </location>
</feature>
<feature type="transmembrane region" description="Helical" evidence="2">
    <location>
        <begin position="1048"/>
        <end position="1069"/>
    </location>
</feature>
<sequence length="1237" mass="128183">MEWVIFGLLFGFFFFVIVPWAALRASGRSAAALEQIVQLKSELAALREELASLKLSGVAATGVESVEAAAIAAEPSPPVTIQPEADEPAGPVVAPGPIAPTLDEVPPEAIALAARTGDETLPEPAADPAPTPFDRFEQEVRPEADAEAAAQPPGRDIEETIGSRWAVWVGGVALAFGGLFLVRYSIEAGMFGPGVRLLMGAAFALLLAGASEYLRRREGLLPFNAPGVLLNANIPSVLAGVSVLAGFGVVFAAHAIYGFIGATPAFAIMALIGLSALAASLLHGPALGLFGLVGSYVTPFLIASTVPAFATLSFFIAFVTATAFVLHARRPSRIVTLAAVAGHGAWTVMIAFAMRGLLWPSFLAMAGAVLAWLLLKELPLLLRRSEVVRGRLVSFDITGFVAIAVPLVIAGVLWVAMGAQGPLHVAILVTVAVGIVAAVRHRDLAPLALVAGAGAVGMVLLWPRQDGPLGLSPATLLDLVRLSIAPDAGPGLVWTAALFGAVIAGLPFAALATRRWAGSGGYVERGCLAFASALAPVLLLLATTLRVNGFERAPGFAALAALLVAALFLASELLLRVERARTRSRGNPLALIGSAAYAAAGAIALGVAVALALRETWLVVGFAISAAGLAILARIRPIPLLRTMSASLATAAFVRWLWAPILTDMGAWPLLNWLIPAYALPALCFWVAALALRDGQDRPKTVHQAFAAFFTAAFVLLQVHQVFVGPDLTPDLAWIAGHYAQPRNRLFEEVACLTMAAGLLGAGFQRLARLVGDTPFRIAGLAAAALTILLAVGGLGALLNPLFDGTTVDGWSVLNRLLWYVVAGSVLGALGFTMGREDSSPVANALSACGAFLVSLGIVLITRQAFAGPQLSPLDGASVGYAEAVMITVVLIALTAAARLWHDAAPGLMARFSVSTLGAIAIGWAVLALGFGRNPFLDGSAVEGPVIFNRILWGYGLTTLALAGAAWWLRDGLATLSRAFGLAAAAAAIGCAFLLLRHGLHGPTLSSEVPITLAESGIYASLAFMLAIGVMIAGAVRWQGRSAQIDPLVATLASCGFFAVAAFIASPAMTDQPLAGIPILDNALLGYLLPAALAFAAAAWAQAYLRRPLIVRIYGIAAILGALAYVVTEVRRAFVGADLFGTDVSAGELYAYSAAILFYGVALLALGFRVRSRDLRLASLGIVTIAICKAFLVDMSGLEGLLRALSFIGLGGSLVAIGLAYQRVLRRGTETAAPASA</sequence>
<dbReference type="EMBL" id="FOAN01000009">
    <property type="protein sequence ID" value="SEM29155.1"/>
    <property type="molecule type" value="Genomic_DNA"/>
</dbReference>
<feature type="transmembrane region" description="Helical" evidence="2">
    <location>
        <begin position="908"/>
        <end position="931"/>
    </location>
</feature>
<gene>
    <name evidence="3" type="ORF">SAMN04515666_109187</name>
</gene>
<feature type="transmembrane region" description="Helical" evidence="2">
    <location>
        <begin position="881"/>
        <end position="901"/>
    </location>
</feature>
<feature type="transmembrane region" description="Helical" evidence="2">
    <location>
        <begin position="1149"/>
        <end position="1168"/>
    </location>
</feature>
<dbReference type="PANTHER" id="PTHR38434:SF1">
    <property type="entry name" value="BLL2549 PROTEIN"/>
    <property type="match status" value="1"/>
</dbReference>
<dbReference type="PANTHER" id="PTHR38434">
    <property type="entry name" value="BLL2549 PROTEIN"/>
    <property type="match status" value="1"/>
</dbReference>
<feature type="transmembrane region" description="Helical" evidence="2">
    <location>
        <begin position="617"/>
        <end position="633"/>
    </location>
</feature>
<protein>
    <submittedName>
        <fullName evidence="3">Uncharacterized membrane protein</fullName>
    </submittedName>
</protein>
<feature type="transmembrane region" description="Helical" evidence="2">
    <location>
        <begin position="1175"/>
        <end position="1192"/>
    </location>
</feature>
<feature type="transmembrane region" description="Helical" evidence="2">
    <location>
        <begin position="776"/>
        <end position="797"/>
    </location>
</feature>
<feature type="transmembrane region" description="Helical" evidence="2">
    <location>
        <begin position="266"/>
        <end position="294"/>
    </location>
</feature>
<dbReference type="AlphaFoldDB" id="A0A1H7X677"/>
<feature type="transmembrane region" description="Helical" evidence="2">
    <location>
        <begin position="444"/>
        <end position="462"/>
    </location>
</feature>
<feature type="transmembrane region" description="Helical" evidence="2">
    <location>
        <begin position="640"/>
        <end position="658"/>
    </location>
</feature>
<feature type="transmembrane region" description="Helical" evidence="2">
    <location>
        <begin position="951"/>
        <end position="969"/>
    </location>
</feature>
<feature type="transmembrane region" description="Helical" evidence="2">
    <location>
        <begin position="1084"/>
        <end position="1102"/>
    </location>
</feature>
<keyword evidence="2" id="KW-1133">Transmembrane helix</keyword>
<feature type="transmembrane region" description="Helical" evidence="2">
    <location>
        <begin position="842"/>
        <end position="861"/>
    </location>
</feature>
<feature type="transmembrane region" description="Helical" evidence="2">
    <location>
        <begin position="165"/>
        <end position="182"/>
    </location>
</feature>
<feature type="transmembrane region" description="Helical" evidence="2">
    <location>
        <begin position="556"/>
        <end position="577"/>
    </location>
</feature>
<feature type="transmembrane region" description="Helical" evidence="2">
    <location>
        <begin position="300"/>
        <end position="327"/>
    </location>
</feature>
<feature type="transmembrane region" description="Helical" evidence="2">
    <location>
        <begin position="746"/>
        <end position="764"/>
    </location>
</feature>
<dbReference type="Proteomes" id="UP000199664">
    <property type="component" value="Unassembled WGS sequence"/>
</dbReference>
<feature type="transmembrane region" description="Helical" evidence="2">
    <location>
        <begin position="589"/>
        <end position="611"/>
    </location>
</feature>
<feature type="transmembrane region" description="Helical" evidence="2">
    <location>
        <begin position="525"/>
        <end position="544"/>
    </location>
</feature>
<keyword evidence="1" id="KW-0175">Coiled coil</keyword>
<accession>A0A1H7X677</accession>
<dbReference type="STRING" id="1036779.SAMN04515666_109187"/>
<feature type="transmembrane region" description="Helical" evidence="2">
    <location>
        <begin position="1109"/>
        <end position="1127"/>
    </location>
</feature>
<feature type="transmembrane region" description="Helical" evidence="2">
    <location>
        <begin position="358"/>
        <end position="375"/>
    </location>
</feature>
<dbReference type="Pfam" id="PF10101">
    <property type="entry name" value="DUF2339"/>
    <property type="match status" value="2"/>
</dbReference>
<dbReference type="InterPro" id="IPR019286">
    <property type="entry name" value="DUF2339_TM"/>
</dbReference>
<name>A0A1H7X677_9HYPH</name>
<feature type="transmembrane region" description="Helical" evidence="2">
    <location>
        <begin position="395"/>
        <end position="417"/>
    </location>
</feature>
<dbReference type="OrthoDB" id="5422830at2"/>
<feature type="coiled-coil region" evidence="1">
    <location>
        <begin position="29"/>
        <end position="56"/>
    </location>
</feature>
<keyword evidence="2" id="KW-0472">Membrane</keyword>
<feature type="transmembrane region" description="Helical" evidence="2">
    <location>
        <begin position="492"/>
        <end position="513"/>
    </location>
</feature>
<evidence type="ECO:0000313" key="4">
    <source>
        <dbReference type="Proteomes" id="UP000199664"/>
    </source>
</evidence>
<keyword evidence="4" id="KW-1185">Reference proteome</keyword>
<feature type="transmembrane region" description="Helical" evidence="2">
    <location>
        <begin position="234"/>
        <end position="259"/>
    </location>
</feature>
<feature type="transmembrane region" description="Helical" evidence="2">
    <location>
        <begin position="194"/>
        <end position="214"/>
    </location>
</feature>
<evidence type="ECO:0000313" key="3">
    <source>
        <dbReference type="EMBL" id="SEM29155.1"/>
    </source>
</evidence>
<reference evidence="4" key="1">
    <citation type="submission" date="2016-10" db="EMBL/GenBank/DDBJ databases">
        <authorList>
            <person name="Varghese N."/>
            <person name="Submissions S."/>
        </authorList>
    </citation>
    <scope>NUCLEOTIDE SEQUENCE [LARGE SCALE GENOMIC DNA]</scope>
    <source>
        <strain evidence="4">LMG 26383,CCUG 61248,R- 45681</strain>
    </source>
</reference>
<keyword evidence="2" id="KW-0812">Transmembrane</keyword>
<organism evidence="3 4">
    <name type="scientific">Bosea lupini</name>
    <dbReference type="NCBI Taxonomy" id="1036779"/>
    <lineage>
        <taxon>Bacteria</taxon>
        <taxon>Pseudomonadati</taxon>
        <taxon>Pseudomonadota</taxon>
        <taxon>Alphaproteobacteria</taxon>
        <taxon>Hyphomicrobiales</taxon>
        <taxon>Boseaceae</taxon>
        <taxon>Bosea</taxon>
    </lineage>
</organism>
<feature type="transmembrane region" description="Helical" evidence="2">
    <location>
        <begin position="1016"/>
        <end position="1036"/>
    </location>
</feature>
<feature type="transmembrane region" description="Helical" evidence="2">
    <location>
        <begin position="704"/>
        <end position="726"/>
    </location>
</feature>
<feature type="transmembrane region" description="Helical" evidence="2">
    <location>
        <begin position="423"/>
        <end position="439"/>
    </location>
</feature>
<proteinExistence type="predicted"/>
<evidence type="ECO:0000256" key="1">
    <source>
        <dbReference type="SAM" id="Coils"/>
    </source>
</evidence>